<evidence type="ECO:0000313" key="11">
    <source>
        <dbReference type="Proteomes" id="UP000298438"/>
    </source>
</evidence>
<evidence type="ECO:0000256" key="5">
    <source>
        <dbReference type="ARBA" id="ARBA00015719"/>
    </source>
</evidence>
<reference evidence="10 11" key="1">
    <citation type="submission" date="2019-03" db="EMBL/GenBank/DDBJ databases">
        <title>Draft Genome Sequence of Massilia arenosa sp. nov., a Novel Massilia Species Isolated from a Sandy-loam Maize Soil.</title>
        <authorList>
            <person name="Raths R."/>
            <person name="Peta V."/>
            <person name="Bucking H."/>
        </authorList>
    </citation>
    <scope>NUCLEOTIDE SEQUENCE [LARGE SCALE GENOMIC DNA]</scope>
    <source>
        <strain evidence="10 11">MC02</strain>
    </source>
</reference>
<dbReference type="Pfam" id="PF03575">
    <property type="entry name" value="Peptidase_S51"/>
    <property type="match status" value="1"/>
</dbReference>
<comment type="caution">
    <text evidence="10">The sequence shown here is derived from an EMBL/GenBank/DDBJ whole genome shotgun (WGS) entry which is preliminary data.</text>
</comment>
<keyword evidence="7 10" id="KW-0378">Hydrolase</keyword>
<keyword evidence="10" id="KW-0121">Carboxypeptidase</keyword>
<evidence type="ECO:0000256" key="6">
    <source>
        <dbReference type="ARBA" id="ARBA00022670"/>
    </source>
</evidence>
<name>A0A4Y9SCB9_9BURK</name>
<keyword evidence="6" id="KW-0645">Protease</keyword>
<evidence type="ECO:0000256" key="7">
    <source>
        <dbReference type="ARBA" id="ARBA00022801"/>
    </source>
</evidence>
<evidence type="ECO:0000256" key="1">
    <source>
        <dbReference type="ARBA" id="ARBA00001092"/>
    </source>
</evidence>
<comment type="function">
    <text evidence="2">Exopeptidase that catalyzes the hydrolytic cleavage of multi-L-arginyl-poly-L-aspartic acid (cyanophycin; a water-insoluble reserve polymer) into aspartate-arginine dipeptides.</text>
</comment>
<dbReference type="CDD" id="cd03145">
    <property type="entry name" value="GAT1_cyanophycinase"/>
    <property type="match status" value="1"/>
</dbReference>
<evidence type="ECO:0000256" key="8">
    <source>
        <dbReference type="ARBA" id="ARBA00022825"/>
    </source>
</evidence>
<dbReference type="EC" id="3.4.15.6" evidence="4"/>
<sequence>MRSLFLILVACAGPALGAPAAPPPPRGHLVIIGGHLEDNNAEVWRTIVALAGGRGAHIAVLPSAAADPNASGAAAAARLNQYGAHAFVVPVSVQLRGRAAAVATADDVQLAQRVARAGGAFFVGGDQSRITAALRRPDGQPTRVLDALWSLYRTGGVLAGTSAGAAIMSRTMYRDAESVLGTLSAPVRDGYEVTPGLGFIGDDVFIDQHMIARGRFARMLPAMLAGRYTLGLGVDENTALVVEPTRAVRVIGASGAIVLDLTGSRSQQDAGGLRAENVRISYADAGDTLQLPGGDLAPGQGKRPVDAARPYFHGSLFTPDILGRGTVVDLMTKLVDSDQQRGRGLAFGDPAGAGGTPGFEFTFTRTPETRAWLSNVTERYSVYRLRMDVQPVRMATPLYAPLEEHPAAPAVLAVPEPAR</sequence>
<dbReference type="GO" id="GO:0008236">
    <property type="term" value="F:serine-type peptidase activity"/>
    <property type="evidence" value="ECO:0007669"/>
    <property type="project" value="UniProtKB-KW"/>
</dbReference>
<dbReference type="SUPFAM" id="SSF52317">
    <property type="entry name" value="Class I glutamine amidotransferase-like"/>
    <property type="match status" value="1"/>
</dbReference>
<dbReference type="InterPro" id="IPR011811">
    <property type="entry name" value="Peptidase_S51_cyanophycinase"/>
</dbReference>
<feature type="chain" id="PRO_5021213650" description="Cyanophycinase" evidence="9">
    <location>
        <begin position="21"/>
        <end position="419"/>
    </location>
</feature>
<proteinExistence type="inferred from homology"/>
<feature type="signal peptide" evidence="9">
    <location>
        <begin position="1"/>
        <end position="20"/>
    </location>
</feature>
<dbReference type="InterPro" id="IPR029062">
    <property type="entry name" value="Class_I_gatase-like"/>
</dbReference>
<dbReference type="RefSeq" id="WP_135207236.1">
    <property type="nucleotide sequence ID" value="NZ_SPVF01000137.1"/>
</dbReference>
<keyword evidence="11" id="KW-1185">Reference proteome</keyword>
<dbReference type="NCBIfam" id="TIGR02069">
    <property type="entry name" value="cyanophycinase"/>
    <property type="match status" value="1"/>
</dbReference>
<evidence type="ECO:0000256" key="3">
    <source>
        <dbReference type="ARBA" id="ARBA00006534"/>
    </source>
</evidence>
<keyword evidence="9" id="KW-0732">Signal</keyword>
<dbReference type="PANTHER" id="PTHR36175">
    <property type="entry name" value="CYANOPHYCINASE"/>
    <property type="match status" value="1"/>
</dbReference>
<organism evidence="10 11">
    <name type="scientific">Zemynaea arenosa</name>
    <dbReference type="NCBI Taxonomy" id="2561931"/>
    <lineage>
        <taxon>Bacteria</taxon>
        <taxon>Pseudomonadati</taxon>
        <taxon>Pseudomonadota</taxon>
        <taxon>Betaproteobacteria</taxon>
        <taxon>Burkholderiales</taxon>
        <taxon>Oxalobacteraceae</taxon>
        <taxon>Telluria group</taxon>
        <taxon>Zemynaea</taxon>
    </lineage>
</organism>
<dbReference type="InterPro" id="IPR005320">
    <property type="entry name" value="Peptidase_S51"/>
</dbReference>
<dbReference type="Proteomes" id="UP000298438">
    <property type="component" value="Unassembled WGS sequence"/>
</dbReference>
<protein>
    <recommendedName>
        <fullName evidence="5">Cyanophycinase</fullName>
        <ecNumber evidence="4">3.4.15.6</ecNumber>
    </recommendedName>
</protein>
<accession>A0A4Y9SCB9</accession>
<comment type="catalytic activity">
    <reaction evidence="1">
        <text>[L-4-(L-arginin-2-N-yl)aspartate](n) + H2O = [L-4-(L-arginin-2-N-yl)aspartate](n-1) + L-4-(L-arginin-2-N-yl)aspartate</text>
        <dbReference type="Rhea" id="RHEA:12845"/>
        <dbReference type="Rhea" id="RHEA-COMP:13728"/>
        <dbReference type="Rhea" id="RHEA-COMP:13734"/>
        <dbReference type="ChEBI" id="CHEBI:15377"/>
        <dbReference type="ChEBI" id="CHEBI:137986"/>
        <dbReference type="ChEBI" id="CHEBI:137991"/>
        <dbReference type="EC" id="3.4.15.6"/>
    </reaction>
</comment>
<gene>
    <name evidence="10" type="ORF">E4L96_10835</name>
</gene>
<keyword evidence="8" id="KW-0720">Serine protease</keyword>
<dbReference type="Gene3D" id="3.40.50.880">
    <property type="match status" value="1"/>
</dbReference>
<dbReference type="EMBL" id="SPVF01000137">
    <property type="protein sequence ID" value="TFW20061.1"/>
    <property type="molecule type" value="Genomic_DNA"/>
</dbReference>
<dbReference type="GO" id="GO:0008241">
    <property type="term" value="F:peptidyl-dipeptidase activity"/>
    <property type="evidence" value="ECO:0007669"/>
    <property type="project" value="UniProtKB-EC"/>
</dbReference>
<evidence type="ECO:0000313" key="10">
    <source>
        <dbReference type="EMBL" id="TFW20061.1"/>
    </source>
</evidence>
<dbReference type="GO" id="GO:0006508">
    <property type="term" value="P:proteolysis"/>
    <property type="evidence" value="ECO:0007669"/>
    <property type="project" value="UniProtKB-KW"/>
</dbReference>
<dbReference type="PANTHER" id="PTHR36175:SF1">
    <property type="entry name" value="CYANOPHYCINASE"/>
    <property type="match status" value="1"/>
</dbReference>
<evidence type="ECO:0000256" key="4">
    <source>
        <dbReference type="ARBA" id="ARBA00013115"/>
    </source>
</evidence>
<dbReference type="AlphaFoldDB" id="A0A4Y9SCB9"/>
<dbReference type="OrthoDB" id="9799980at2"/>
<comment type="similarity">
    <text evidence="3">Belongs to the peptidase S51 family.</text>
</comment>
<evidence type="ECO:0000256" key="9">
    <source>
        <dbReference type="SAM" id="SignalP"/>
    </source>
</evidence>
<dbReference type="GO" id="GO:0004180">
    <property type="term" value="F:carboxypeptidase activity"/>
    <property type="evidence" value="ECO:0007669"/>
    <property type="project" value="UniProtKB-KW"/>
</dbReference>
<evidence type="ECO:0000256" key="2">
    <source>
        <dbReference type="ARBA" id="ARBA00002039"/>
    </source>
</evidence>